<dbReference type="GO" id="GO:0004386">
    <property type="term" value="F:helicase activity"/>
    <property type="evidence" value="ECO:0007669"/>
    <property type="project" value="UniProtKB-KW"/>
</dbReference>
<name>A0ABV5B1F6_9BACL</name>
<comment type="caution">
    <text evidence="1">The sequence shown here is derived from an EMBL/GenBank/DDBJ whole genome shotgun (WGS) entry which is preliminary data.</text>
</comment>
<reference evidence="1 2" key="1">
    <citation type="submission" date="2024-09" db="EMBL/GenBank/DDBJ databases">
        <authorList>
            <person name="Ruan L."/>
        </authorList>
    </citation>
    <scope>NUCLEOTIDE SEQUENCE [LARGE SCALE GENOMIC DNA]</scope>
    <source>
        <strain evidence="1 2">D33</strain>
    </source>
</reference>
<keyword evidence="2" id="KW-1185">Reference proteome</keyword>
<evidence type="ECO:0000313" key="1">
    <source>
        <dbReference type="EMBL" id="MFB5679523.1"/>
    </source>
</evidence>
<proteinExistence type="predicted"/>
<dbReference type="RefSeq" id="WP_375523361.1">
    <property type="nucleotide sequence ID" value="NZ_JBHILM010000001.1"/>
</dbReference>
<evidence type="ECO:0000313" key="2">
    <source>
        <dbReference type="Proteomes" id="UP001580407"/>
    </source>
</evidence>
<keyword evidence="1" id="KW-0547">Nucleotide-binding</keyword>
<organism evidence="1 2">
    <name type="scientific">Paenibacillus terreus</name>
    <dbReference type="NCBI Taxonomy" id="1387834"/>
    <lineage>
        <taxon>Bacteria</taxon>
        <taxon>Bacillati</taxon>
        <taxon>Bacillota</taxon>
        <taxon>Bacilli</taxon>
        <taxon>Bacillales</taxon>
        <taxon>Paenibacillaceae</taxon>
        <taxon>Paenibacillus</taxon>
    </lineage>
</organism>
<dbReference type="Proteomes" id="UP001580407">
    <property type="component" value="Unassembled WGS sequence"/>
</dbReference>
<keyword evidence="1" id="KW-0067">ATP-binding</keyword>
<protein>
    <submittedName>
        <fullName evidence="1">DNA and RNA helicase</fullName>
    </submittedName>
</protein>
<dbReference type="EMBL" id="JBHILM010000001">
    <property type="protein sequence ID" value="MFB5679523.1"/>
    <property type="molecule type" value="Genomic_DNA"/>
</dbReference>
<keyword evidence="1" id="KW-0378">Hydrolase</keyword>
<gene>
    <name evidence="1" type="ORF">ACE3NQ_01185</name>
</gene>
<sequence length="261" mass="29719">MFKHTKPLFEKGRILKTAMLESLRDYPRSFLDIRYQEYTDGIITGADIRVGPQTLTVAPGIIKYAGRLYLMEEAQEVPYTATGRETMLVVHFEKAESSADFDSYAGRLVLQERPPASDEVELGRFKLKEGAVLRSDYLDFADLATEYNTLNLLHARYAGRGENTLVPVIFKLFARELLGRESTHPADLSFALLCLNQERVEMETLLHYLAARSGMRLRDLGDLQKDRLRLHQALVRILEENGGQRPLSGIRRSGPQRMMVD</sequence>
<accession>A0ABV5B1F6</accession>
<keyword evidence="1" id="KW-0347">Helicase</keyword>